<dbReference type="OrthoDB" id="6869495at2"/>
<evidence type="ECO:0000256" key="1">
    <source>
        <dbReference type="ARBA" id="ARBA00003989"/>
    </source>
</evidence>
<evidence type="ECO:0000313" key="6">
    <source>
        <dbReference type="Proteomes" id="UP000186905"/>
    </source>
</evidence>
<protein>
    <recommendedName>
        <fullName evidence="2">Curli production assembly/transport component CsgE</fullName>
    </recommendedName>
</protein>
<organism evidence="5 6">
    <name type="scientific">Photobacterium proteolyticum</name>
    <dbReference type="NCBI Taxonomy" id="1903952"/>
    <lineage>
        <taxon>Bacteria</taxon>
        <taxon>Pseudomonadati</taxon>
        <taxon>Pseudomonadota</taxon>
        <taxon>Gammaproteobacteria</taxon>
        <taxon>Vibrionales</taxon>
        <taxon>Vibrionaceae</taxon>
        <taxon>Photobacterium</taxon>
    </lineage>
</organism>
<feature type="chain" id="PRO_5012005669" description="Curli production assembly/transport component CsgE" evidence="4">
    <location>
        <begin position="22"/>
        <end position="151"/>
    </location>
</feature>
<evidence type="ECO:0000313" key="5">
    <source>
        <dbReference type="EMBL" id="OLQ70110.1"/>
    </source>
</evidence>
<gene>
    <name evidence="5" type="ORF">BIT28_11310</name>
</gene>
<dbReference type="EMBL" id="MJIL01000099">
    <property type="protein sequence ID" value="OLQ70110.1"/>
    <property type="molecule type" value="Genomic_DNA"/>
</dbReference>
<sequence>MKAVTISLFAALIISVLNAEANEEKPLENGPPLEQKNGALDDLREISGVVLDRTMTRLGEEFYSLFSQKLNDEFEDLEENLTVKERPTALSGSIITVFHRQTIIYRTAISPGRDQIEAKVDDAIKTVSSYVVRWRIERYLKDTFDVDYDEI</sequence>
<proteinExistence type="predicted"/>
<feature type="signal peptide" evidence="4">
    <location>
        <begin position="1"/>
        <end position="21"/>
    </location>
</feature>
<accession>A0A1Q9G712</accession>
<comment type="function">
    <text evidence="1">May be involved in the biogenesis of curli organelles.</text>
</comment>
<dbReference type="STRING" id="1903952.BIT28_11310"/>
<dbReference type="RefSeq" id="WP_075768110.1">
    <property type="nucleotide sequence ID" value="NZ_MJIL01000099.1"/>
</dbReference>
<dbReference type="Pfam" id="PF10627">
    <property type="entry name" value="CsgE"/>
    <property type="match status" value="1"/>
</dbReference>
<name>A0A1Q9G712_9GAMM</name>
<dbReference type="AlphaFoldDB" id="A0A1Q9G712"/>
<evidence type="ECO:0000256" key="3">
    <source>
        <dbReference type="ARBA" id="ARBA00022729"/>
    </source>
</evidence>
<keyword evidence="3 4" id="KW-0732">Signal</keyword>
<dbReference type="Proteomes" id="UP000186905">
    <property type="component" value="Unassembled WGS sequence"/>
</dbReference>
<dbReference type="InterPro" id="IPR018900">
    <property type="entry name" value="Curli_CsgE"/>
</dbReference>
<evidence type="ECO:0000256" key="2">
    <source>
        <dbReference type="ARBA" id="ARBA00014024"/>
    </source>
</evidence>
<keyword evidence="6" id="KW-1185">Reference proteome</keyword>
<reference evidence="5 6" key="1">
    <citation type="submission" date="2016-09" db="EMBL/GenBank/DDBJ databases">
        <title>Photobacterium proteolyticum sp. nov. a protease producing bacterium isolated from ocean sediments of Laizhou Bay.</title>
        <authorList>
            <person name="Li Y."/>
        </authorList>
    </citation>
    <scope>NUCLEOTIDE SEQUENCE [LARGE SCALE GENOMIC DNA]</scope>
    <source>
        <strain evidence="5 6">13-12</strain>
    </source>
</reference>
<comment type="caution">
    <text evidence="5">The sequence shown here is derived from an EMBL/GenBank/DDBJ whole genome shotgun (WGS) entry which is preliminary data.</text>
</comment>
<evidence type="ECO:0000256" key="4">
    <source>
        <dbReference type="SAM" id="SignalP"/>
    </source>
</evidence>